<gene>
    <name evidence="2" type="ORF">SAMN06264365_109113</name>
</gene>
<dbReference type="PANTHER" id="PTHR30469:SF18">
    <property type="entry name" value="RESISTANCE-NODULATION-CELL DIVISION (RND) EFFLUX MEMBRANE FUSION PROTEIN-RELATED"/>
    <property type="match status" value="1"/>
</dbReference>
<evidence type="ECO:0000259" key="1">
    <source>
        <dbReference type="Pfam" id="PF01471"/>
    </source>
</evidence>
<dbReference type="InterPro" id="IPR036365">
    <property type="entry name" value="PGBD-like_sf"/>
</dbReference>
<dbReference type="Gene3D" id="2.40.420.20">
    <property type="match status" value="1"/>
</dbReference>
<dbReference type="SUPFAM" id="SSF47090">
    <property type="entry name" value="PGBD-like"/>
    <property type="match status" value="1"/>
</dbReference>
<dbReference type="Gene3D" id="1.10.101.10">
    <property type="entry name" value="PGBD-like superfamily/PGBD"/>
    <property type="match status" value="1"/>
</dbReference>
<protein>
    <submittedName>
        <fullName evidence="2">HlyD family secretion protein</fullName>
    </submittedName>
</protein>
<feature type="domain" description="Peptidoglycan binding-like" evidence="1">
    <location>
        <begin position="122"/>
        <end position="169"/>
    </location>
</feature>
<evidence type="ECO:0000313" key="2">
    <source>
        <dbReference type="EMBL" id="SNS05507.1"/>
    </source>
</evidence>
<dbReference type="PANTHER" id="PTHR30469">
    <property type="entry name" value="MULTIDRUG RESISTANCE PROTEIN MDTA"/>
    <property type="match status" value="1"/>
</dbReference>
<dbReference type="GO" id="GO:0015562">
    <property type="term" value="F:efflux transmembrane transporter activity"/>
    <property type="evidence" value="ECO:0007669"/>
    <property type="project" value="TreeGrafter"/>
</dbReference>
<dbReference type="EMBL" id="FZNR01000009">
    <property type="protein sequence ID" value="SNS05507.1"/>
    <property type="molecule type" value="Genomic_DNA"/>
</dbReference>
<reference evidence="2 3" key="1">
    <citation type="submission" date="2017-06" db="EMBL/GenBank/DDBJ databases">
        <authorList>
            <person name="Kim H.J."/>
            <person name="Triplett B.A."/>
        </authorList>
    </citation>
    <scope>NUCLEOTIDE SEQUENCE [LARGE SCALE GENOMIC DNA]</scope>
    <source>
        <strain evidence="2 3">DSM 43151</strain>
    </source>
</reference>
<dbReference type="RefSeq" id="WP_089295368.1">
    <property type="nucleotide sequence ID" value="NZ_BOMU01000059.1"/>
</dbReference>
<name>A0A239BC18_9ACTN</name>
<organism evidence="2 3">
    <name type="scientific">Actinoplanes regularis</name>
    <dbReference type="NCBI Taxonomy" id="52697"/>
    <lineage>
        <taxon>Bacteria</taxon>
        <taxon>Bacillati</taxon>
        <taxon>Actinomycetota</taxon>
        <taxon>Actinomycetes</taxon>
        <taxon>Micromonosporales</taxon>
        <taxon>Micromonosporaceae</taxon>
        <taxon>Actinoplanes</taxon>
    </lineage>
</organism>
<dbReference type="InterPro" id="IPR036366">
    <property type="entry name" value="PGBDSf"/>
</dbReference>
<keyword evidence="3" id="KW-1185">Reference proteome</keyword>
<dbReference type="AlphaFoldDB" id="A0A239BC18"/>
<dbReference type="Pfam" id="PF01471">
    <property type="entry name" value="PG_binding_1"/>
    <property type="match status" value="1"/>
</dbReference>
<accession>A0A239BC18</accession>
<dbReference type="InterPro" id="IPR002477">
    <property type="entry name" value="Peptidoglycan-bd-like"/>
</dbReference>
<dbReference type="OrthoDB" id="3268648at2"/>
<dbReference type="Proteomes" id="UP000198415">
    <property type="component" value="Unassembled WGS sequence"/>
</dbReference>
<sequence length="351" mass="35865">MSRKWTTAAVAGALVAVGATAFVLVGGLPAAETPAAAGSSLAAVTADVTKATLIDKESHDGSLGYGDATALAARLSGTVTWMPTTGATVKRGESLYKVDSDPVVLMYGSMPAYRSLASGDKGTDVKQLEKNLWALGYRGFTVDSEYTSSTADAVEQWQEDLGLEETGTVELGRVLFASGPVRIASHTVEKGAAVQLGTEVLQTTATGRVATVELDVADQRLAKKGAKVDVTLPDGTTVPAKISGVETTVEQAENPNDDDVTKIQVTIAFSKAPAGLNEASVAVLFVASQRENVLTVPVNALLALAEGGYGLQVVDGGAARIVAVETGLFADGRVEVSGGGLAEGMKVGVPA</sequence>
<dbReference type="GO" id="GO:1990281">
    <property type="term" value="C:efflux pump complex"/>
    <property type="evidence" value="ECO:0007669"/>
    <property type="project" value="TreeGrafter"/>
</dbReference>
<proteinExistence type="predicted"/>
<evidence type="ECO:0000313" key="3">
    <source>
        <dbReference type="Proteomes" id="UP000198415"/>
    </source>
</evidence>